<evidence type="ECO:0000256" key="3">
    <source>
        <dbReference type="ARBA" id="ARBA00022691"/>
    </source>
</evidence>
<reference evidence="8 9" key="1">
    <citation type="submission" date="2023-02" db="EMBL/GenBank/DDBJ databases">
        <title>Streptomyces sp. SCA4-21 with antifungal activity against Fusarium oxysporum f. sp. cubense, Streptomyces sp. SCA2-17 with antifungal activity against Fusarium oxysporum f. sp. cubense.</title>
        <authorList>
            <person name="Qi D."/>
        </authorList>
    </citation>
    <scope>NUCLEOTIDE SEQUENCE [LARGE SCALE GENOMIC DNA]</scope>
    <source>
        <strain evidence="8 9">SCA4-21</strain>
    </source>
</reference>
<keyword evidence="1 5" id="KW-0489">Methyltransferase</keyword>
<keyword evidence="2 5" id="KW-0808">Transferase</keyword>
<comment type="catalytic activity">
    <reaction evidence="5">
        <text>adenosine(58) in tRNA + S-adenosyl-L-methionine = N(1)-methyladenosine(58) in tRNA + S-adenosyl-L-homocysteine + H(+)</text>
        <dbReference type="Rhea" id="RHEA:43152"/>
        <dbReference type="Rhea" id="RHEA-COMP:10365"/>
        <dbReference type="Rhea" id="RHEA-COMP:10366"/>
        <dbReference type="ChEBI" id="CHEBI:15378"/>
        <dbReference type="ChEBI" id="CHEBI:57856"/>
        <dbReference type="ChEBI" id="CHEBI:59789"/>
        <dbReference type="ChEBI" id="CHEBI:74411"/>
        <dbReference type="ChEBI" id="CHEBI:74491"/>
        <dbReference type="EC" id="2.1.1.220"/>
    </reaction>
</comment>
<dbReference type="InterPro" id="IPR014816">
    <property type="entry name" value="tRNA_MeTrfase_Gcd14"/>
</dbReference>
<evidence type="ECO:0000256" key="2">
    <source>
        <dbReference type="ARBA" id="ARBA00022679"/>
    </source>
</evidence>
<dbReference type="Gene3D" id="3.10.330.20">
    <property type="match status" value="1"/>
</dbReference>
<dbReference type="Gene3D" id="3.40.50.150">
    <property type="entry name" value="Vaccinia Virus protein VP39"/>
    <property type="match status" value="1"/>
</dbReference>
<dbReference type="SUPFAM" id="SSF53335">
    <property type="entry name" value="S-adenosyl-L-methionine-dependent methyltransferases"/>
    <property type="match status" value="1"/>
</dbReference>
<sequence>MSEPTGAARRRGPFQVGDQVQLTDPKGRHYTFTLEAGKNFHTHKGSFPHDELIGAPEGTVVRTTGNVAYLALRPLLPDYVLSMPRGAAVVYPKDAGQILAMADIFPGARVVEAGVGSGSLSTFLLRAIGDQGMLHSYERRADFAEIAAQNVERYFGAPHPAWRLTVGDLQDNLSDTDVDRVILDMLAPWECLEPVSKALVPGGILCAYVATTTQLARTVEAIREHGTFNEPSAWETMVRTWHVEGLAVRPDHRMIGHTGFLLTARRLADGVEPPMRRRRPAKGAYGEDYVGWGTAKDTPKGTGATDAPGGAQGASSGPDAPSGDA</sequence>
<keyword evidence="9" id="KW-1185">Reference proteome</keyword>
<gene>
    <name evidence="8" type="ORF">PS467_09780</name>
</gene>
<evidence type="ECO:0000256" key="4">
    <source>
        <dbReference type="ARBA" id="ARBA00022694"/>
    </source>
</evidence>
<dbReference type="PANTHER" id="PTHR12133:SF1">
    <property type="entry name" value="TRNA (ADENINE(58)-N(1))-METHYLTRANSFERASE, MITOCHONDRIAL"/>
    <property type="match status" value="1"/>
</dbReference>
<proteinExistence type="inferred from homology"/>
<dbReference type="EC" id="2.1.1.220" evidence="5"/>
<dbReference type="InterPro" id="IPR049470">
    <property type="entry name" value="TRM61_C"/>
</dbReference>
<evidence type="ECO:0000313" key="9">
    <source>
        <dbReference type="Proteomes" id="UP001305606"/>
    </source>
</evidence>
<dbReference type="CDD" id="cd02440">
    <property type="entry name" value="AdoMet_MTases"/>
    <property type="match status" value="1"/>
</dbReference>
<evidence type="ECO:0000313" key="8">
    <source>
        <dbReference type="EMBL" id="WNE95603.1"/>
    </source>
</evidence>
<dbReference type="Proteomes" id="UP001305606">
    <property type="component" value="Chromosome"/>
</dbReference>
<evidence type="ECO:0000256" key="5">
    <source>
        <dbReference type="PIRNR" id="PIRNR017269"/>
    </source>
</evidence>
<dbReference type="EMBL" id="CP117522">
    <property type="protein sequence ID" value="WNE95603.1"/>
    <property type="molecule type" value="Genomic_DNA"/>
</dbReference>
<feature type="region of interest" description="Disordered" evidence="6">
    <location>
        <begin position="274"/>
        <end position="325"/>
    </location>
</feature>
<dbReference type="InterPro" id="IPR029063">
    <property type="entry name" value="SAM-dependent_MTases_sf"/>
</dbReference>
<dbReference type="PIRSF" id="PIRSF017269">
    <property type="entry name" value="GCD14"/>
    <property type="match status" value="1"/>
</dbReference>
<comment type="function">
    <text evidence="5">Catalyzes the S-adenosyl-L-methionine-dependent formation of N(1)-methyladenine at position 58 (m1A58) in tRNA.</text>
</comment>
<evidence type="ECO:0000256" key="1">
    <source>
        <dbReference type="ARBA" id="ARBA00022603"/>
    </source>
</evidence>
<dbReference type="Pfam" id="PF14801">
    <property type="entry name" value="TrmI-like_N"/>
    <property type="match status" value="1"/>
</dbReference>
<dbReference type="PROSITE" id="PS51620">
    <property type="entry name" value="SAM_TRM61"/>
    <property type="match status" value="1"/>
</dbReference>
<dbReference type="PANTHER" id="PTHR12133">
    <property type="entry name" value="TRNA (ADENINE(58)-N(1))-METHYLTRANSFERASE"/>
    <property type="match status" value="1"/>
</dbReference>
<name>A0ABY9USZ0_9ACTN</name>
<feature type="domain" description="tRNA (adenine(58)-N(1))-methyltransferase catalytic subunit TRM61 C-terminal" evidence="7">
    <location>
        <begin position="80"/>
        <end position="244"/>
    </location>
</feature>
<organism evidence="8 9">
    <name type="scientific">Streptomyces luomodiensis</name>
    <dbReference type="NCBI Taxonomy" id="3026192"/>
    <lineage>
        <taxon>Bacteria</taxon>
        <taxon>Bacillati</taxon>
        <taxon>Actinomycetota</taxon>
        <taxon>Actinomycetes</taxon>
        <taxon>Kitasatosporales</taxon>
        <taxon>Streptomycetaceae</taxon>
        <taxon>Streptomyces</taxon>
    </lineage>
</organism>
<dbReference type="Pfam" id="PF08704">
    <property type="entry name" value="GCD14"/>
    <property type="match status" value="1"/>
</dbReference>
<keyword evidence="4 5" id="KW-0819">tRNA processing</keyword>
<evidence type="ECO:0000259" key="7">
    <source>
        <dbReference type="Pfam" id="PF08704"/>
    </source>
</evidence>
<comment type="subunit">
    <text evidence="5">Homotetramer composed of a dimer of dimers.</text>
</comment>
<evidence type="ECO:0000256" key="6">
    <source>
        <dbReference type="SAM" id="MobiDB-lite"/>
    </source>
</evidence>
<protein>
    <recommendedName>
        <fullName evidence="5">tRNA (adenine(58)-N(1))-methyltransferase TrmI</fullName>
        <ecNumber evidence="5">2.1.1.220</ecNumber>
    </recommendedName>
</protein>
<comment type="similarity">
    <text evidence="5">Belongs to the class I-like SAM-binding methyltransferase superfamily. TRM61 family.</text>
</comment>
<accession>A0ABY9USZ0</accession>
<dbReference type="RefSeq" id="WP_268971048.1">
    <property type="nucleotide sequence ID" value="NZ_CP117522.1"/>
</dbReference>
<feature type="compositionally biased region" description="Low complexity" evidence="6">
    <location>
        <begin position="306"/>
        <end position="325"/>
    </location>
</feature>
<keyword evidence="3 5" id="KW-0949">S-adenosyl-L-methionine</keyword>